<dbReference type="RefSeq" id="WP_264323763.1">
    <property type="nucleotide sequence ID" value="NZ_JADEXQ010000009.1"/>
</dbReference>
<gene>
    <name evidence="2" type="ORF">IQ266_04080</name>
</gene>
<evidence type="ECO:0000256" key="1">
    <source>
        <dbReference type="SAM" id="Phobius"/>
    </source>
</evidence>
<feature type="transmembrane region" description="Helical" evidence="1">
    <location>
        <begin position="6"/>
        <end position="24"/>
    </location>
</feature>
<dbReference type="Proteomes" id="UP000625316">
    <property type="component" value="Unassembled WGS sequence"/>
</dbReference>
<dbReference type="AlphaFoldDB" id="A0A928Z338"/>
<evidence type="ECO:0000313" key="3">
    <source>
        <dbReference type="Proteomes" id="UP000625316"/>
    </source>
</evidence>
<feature type="transmembrane region" description="Helical" evidence="1">
    <location>
        <begin position="36"/>
        <end position="55"/>
    </location>
</feature>
<keyword evidence="1" id="KW-0812">Transmembrane</keyword>
<reference evidence="2" key="1">
    <citation type="submission" date="2020-10" db="EMBL/GenBank/DDBJ databases">
        <authorList>
            <person name="Castelo-Branco R."/>
            <person name="Eusebio N."/>
            <person name="Adriana R."/>
            <person name="Vieira A."/>
            <person name="Brugerolle De Fraissinette N."/>
            <person name="Rezende De Castro R."/>
            <person name="Schneider M.P."/>
            <person name="Vasconcelos V."/>
            <person name="Leao P.N."/>
        </authorList>
    </citation>
    <scope>NUCLEOTIDE SEQUENCE</scope>
    <source>
        <strain evidence="2">LEGE 11480</strain>
    </source>
</reference>
<accession>A0A928Z338</accession>
<proteinExistence type="predicted"/>
<keyword evidence="1" id="KW-0472">Membrane</keyword>
<organism evidence="2 3">
    <name type="scientific">Romeriopsis navalis LEGE 11480</name>
    <dbReference type="NCBI Taxonomy" id="2777977"/>
    <lineage>
        <taxon>Bacteria</taxon>
        <taxon>Bacillati</taxon>
        <taxon>Cyanobacteriota</taxon>
        <taxon>Cyanophyceae</taxon>
        <taxon>Leptolyngbyales</taxon>
        <taxon>Leptolyngbyaceae</taxon>
        <taxon>Romeriopsis</taxon>
        <taxon>Romeriopsis navalis</taxon>
    </lineage>
</organism>
<evidence type="ECO:0000313" key="2">
    <source>
        <dbReference type="EMBL" id="MBE9028940.1"/>
    </source>
</evidence>
<dbReference type="EMBL" id="JADEXQ010000009">
    <property type="protein sequence ID" value="MBE9028940.1"/>
    <property type="molecule type" value="Genomic_DNA"/>
</dbReference>
<keyword evidence="1" id="KW-1133">Transmembrane helix</keyword>
<protein>
    <submittedName>
        <fullName evidence="2">Uncharacterized protein</fullName>
    </submittedName>
</protein>
<sequence length="115" mass="12700">MMYRSLPYLVLNSLIGVGLAYLVNQLPTIPSSLKPWVWLLIVGFVLLATFVASRLQSNSQVPQRSQSVLSNIKGYNIRAKDISAQNTLGEVKDQQIASNLEAQKDIDLGNISVKQ</sequence>
<comment type="caution">
    <text evidence="2">The sequence shown here is derived from an EMBL/GenBank/DDBJ whole genome shotgun (WGS) entry which is preliminary data.</text>
</comment>
<name>A0A928Z338_9CYAN</name>
<keyword evidence="3" id="KW-1185">Reference proteome</keyword>